<sequence>MPMVYVYLQCGNRMSTTVLIEVRCMAIVYVDFHWEVRQMCDKPVVLQLAMTS</sequence>
<dbReference type="EMBL" id="GBXM01091073">
    <property type="protein sequence ID" value="JAH17504.1"/>
    <property type="molecule type" value="Transcribed_RNA"/>
</dbReference>
<reference evidence="1" key="1">
    <citation type="submission" date="2014-11" db="EMBL/GenBank/DDBJ databases">
        <authorList>
            <person name="Amaro Gonzalez C."/>
        </authorList>
    </citation>
    <scope>NUCLEOTIDE SEQUENCE</scope>
</reference>
<organism evidence="1">
    <name type="scientific">Anguilla anguilla</name>
    <name type="common">European freshwater eel</name>
    <name type="synonym">Muraena anguilla</name>
    <dbReference type="NCBI Taxonomy" id="7936"/>
    <lineage>
        <taxon>Eukaryota</taxon>
        <taxon>Metazoa</taxon>
        <taxon>Chordata</taxon>
        <taxon>Craniata</taxon>
        <taxon>Vertebrata</taxon>
        <taxon>Euteleostomi</taxon>
        <taxon>Actinopterygii</taxon>
        <taxon>Neopterygii</taxon>
        <taxon>Teleostei</taxon>
        <taxon>Anguilliformes</taxon>
        <taxon>Anguillidae</taxon>
        <taxon>Anguilla</taxon>
    </lineage>
</organism>
<dbReference type="AlphaFoldDB" id="A0A0E9QL50"/>
<accession>A0A0E9QL50</accession>
<reference evidence="1" key="2">
    <citation type="journal article" date="2015" name="Fish Shellfish Immunol.">
        <title>Early steps in the European eel (Anguilla anguilla)-Vibrio vulnificus interaction in the gills: Role of the RtxA13 toxin.</title>
        <authorList>
            <person name="Callol A."/>
            <person name="Pajuelo D."/>
            <person name="Ebbesson L."/>
            <person name="Teles M."/>
            <person name="MacKenzie S."/>
            <person name="Amaro C."/>
        </authorList>
    </citation>
    <scope>NUCLEOTIDE SEQUENCE</scope>
</reference>
<protein>
    <submittedName>
        <fullName evidence="1">Uncharacterized protein</fullName>
    </submittedName>
</protein>
<proteinExistence type="predicted"/>
<evidence type="ECO:0000313" key="1">
    <source>
        <dbReference type="EMBL" id="JAH17504.1"/>
    </source>
</evidence>
<name>A0A0E9QL50_ANGAN</name>